<sequence>MAASSEFRRQQSRVWWSSFHGDEHLMSALGSPIPRSPAPGPSAAAAAASPAVGAAPAPAGTPGQQADGVLEQEQQGGRDASSSPSTSHKSQDSGFSDSDGSHRAAASPLSTSPEVTEGAQLPSTPSPTHSRLQLCLSGACTSTPRDQGPSRGPARGPASFGGHATPGELRRRLSQDDSCIQSRPLPAIPVAYRRQRSAEEQRRRTSRAHLSRSVAAPASLDTSLEDDELTAALNQTFPLPGPPDSGHRAPRCFIKNRKNAAANSRRQQQQRYTSRVAPPADEPSTTASSVCDSPAPLHATVVRRPVPDGGEDTTAASEHADILDAPHQHLLLDVTSGPGLPAHTSTPKALPAAAAQLASPMLALAQPPTSTPTRRPAGGSAAPAAGRRAHDRLRMSARPVNLLNNYEVKDEAAATPAAASPCARLEAEQSRQLQVPGCAGSAVAAWLGGLRLACEPECSVTLQSKALLGADPRGLRQLSGVQLASPQGLAHLQRRAQLLSGEYTRLCGRVQRGSLSQVGPLTETLLNHVLEFLQDHVSAVPEERAHRLRSACERLRADATKQHPEPADMAASLAAVRAALTATVDAILEKQVQELVNVLEGPASPLSLRTAVSALCALGRQGSALSDLVVRCGGVRALLQVVLDARTSHTRRAALRALSAVCCTAKSVRSLEQAGGVEVVAELLSESKRPEEERAEAAAVLAQITAPWVPDNARVEGLSEHLDTVVHALTKLVRGASSGEVLLLGAAALAHLSYVESSAVWPLLTAGAPGAVLQAVRAQGARCSVFLQEQAATLVANMSAVPEARAELAAERAVVALLCFLQLRPSPLQRAADIAAAERVQHKAAIALSRMASDPEVARQVVSLEGVPRLVRLCRDEKERNHSDGVLVACLAALRKIAANCGTVVLSKRDRRELLEPRLLDSFMLFSTRQESYV</sequence>
<feature type="region of interest" description="Disordered" evidence="1">
    <location>
        <begin position="25"/>
        <end position="222"/>
    </location>
</feature>
<proteinExistence type="predicted"/>
<feature type="compositionally biased region" description="Polar residues" evidence="1">
    <location>
        <begin position="121"/>
        <end position="131"/>
    </location>
</feature>
<dbReference type="RefSeq" id="XP_052124232.1">
    <property type="nucleotide sequence ID" value="XM_052268272.1"/>
</dbReference>
<accession>A0A9C6WQ53</accession>
<dbReference type="GO" id="GO:0000132">
    <property type="term" value="P:establishment of mitotic spindle orientation"/>
    <property type="evidence" value="ECO:0007669"/>
    <property type="project" value="TreeGrafter"/>
</dbReference>
<dbReference type="InterPro" id="IPR045789">
    <property type="entry name" value="Insc_C"/>
</dbReference>
<evidence type="ECO:0000259" key="2">
    <source>
        <dbReference type="Pfam" id="PF19427"/>
    </source>
</evidence>
<feature type="domain" description="Protein inscuteable homologue C-terminal" evidence="2">
    <location>
        <begin position="570"/>
        <end position="934"/>
    </location>
</feature>
<dbReference type="Gene3D" id="1.25.10.10">
    <property type="entry name" value="Leucine-rich Repeat Variant"/>
    <property type="match status" value="2"/>
</dbReference>
<dbReference type="CDD" id="cd21966">
    <property type="entry name" value="INSC_LBD"/>
    <property type="match status" value="1"/>
</dbReference>
<organism evidence="3 4">
    <name type="scientific">Frankliniella occidentalis</name>
    <name type="common">Western flower thrips</name>
    <name type="synonym">Euthrips occidentalis</name>
    <dbReference type="NCBI Taxonomy" id="133901"/>
    <lineage>
        <taxon>Eukaryota</taxon>
        <taxon>Metazoa</taxon>
        <taxon>Ecdysozoa</taxon>
        <taxon>Arthropoda</taxon>
        <taxon>Hexapoda</taxon>
        <taxon>Insecta</taxon>
        <taxon>Pterygota</taxon>
        <taxon>Neoptera</taxon>
        <taxon>Paraneoptera</taxon>
        <taxon>Thysanoptera</taxon>
        <taxon>Terebrantia</taxon>
        <taxon>Thripoidea</taxon>
        <taxon>Thripidae</taxon>
        <taxon>Frankliniella</taxon>
    </lineage>
</organism>
<protein>
    <submittedName>
        <fullName evidence="4">Protein inscuteable homolog</fullName>
    </submittedName>
</protein>
<dbReference type="Pfam" id="PF19427">
    <property type="entry name" value="Insc_C"/>
    <property type="match status" value="1"/>
</dbReference>
<dbReference type="Proteomes" id="UP000504606">
    <property type="component" value="Unplaced"/>
</dbReference>
<feature type="compositionally biased region" description="Low complexity" evidence="1">
    <location>
        <begin position="367"/>
        <end position="386"/>
    </location>
</feature>
<gene>
    <name evidence="4" type="primary">LOC113204193</name>
</gene>
<dbReference type="InterPro" id="IPR000225">
    <property type="entry name" value="Armadillo"/>
</dbReference>
<feature type="compositionally biased region" description="Polar residues" evidence="1">
    <location>
        <begin position="72"/>
        <end position="88"/>
    </location>
</feature>
<dbReference type="SUPFAM" id="SSF48371">
    <property type="entry name" value="ARM repeat"/>
    <property type="match status" value="1"/>
</dbReference>
<dbReference type="GO" id="GO:0045179">
    <property type="term" value="C:apical cortex"/>
    <property type="evidence" value="ECO:0007669"/>
    <property type="project" value="TreeGrafter"/>
</dbReference>
<dbReference type="KEGG" id="foc:113204193"/>
<feature type="region of interest" description="Disordered" evidence="1">
    <location>
        <begin position="367"/>
        <end position="389"/>
    </location>
</feature>
<dbReference type="InterPro" id="IPR011989">
    <property type="entry name" value="ARM-like"/>
</dbReference>
<dbReference type="PANTHER" id="PTHR21386">
    <property type="entry name" value="INSCUTEABLE"/>
    <property type="match status" value="1"/>
</dbReference>
<dbReference type="PANTHER" id="PTHR21386:SF0">
    <property type="entry name" value="PROTEIN INSCUTEABLE HOMOLOG"/>
    <property type="match status" value="1"/>
</dbReference>
<dbReference type="GeneID" id="113204193"/>
<dbReference type="GO" id="GO:0008093">
    <property type="term" value="F:cytoskeletal anchor activity"/>
    <property type="evidence" value="ECO:0007669"/>
    <property type="project" value="TreeGrafter"/>
</dbReference>
<feature type="region of interest" description="Disordered" evidence="1">
    <location>
        <begin position="258"/>
        <end position="315"/>
    </location>
</feature>
<dbReference type="OrthoDB" id="5796379at2759"/>
<feature type="compositionally biased region" description="Low complexity" evidence="1">
    <location>
        <begin position="259"/>
        <end position="271"/>
    </location>
</feature>
<evidence type="ECO:0000313" key="3">
    <source>
        <dbReference type="Proteomes" id="UP000504606"/>
    </source>
</evidence>
<feature type="compositionally biased region" description="Low complexity" evidence="1">
    <location>
        <begin position="41"/>
        <end position="63"/>
    </location>
</feature>
<dbReference type="InterPro" id="IPR039921">
    <property type="entry name" value="Inscuteable"/>
</dbReference>
<dbReference type="GO" id="GO:0008356">
    <property type="term" value="P:asymmetric cell division"/>
    <property type="evidence" value="ECO:0007669"/>
    <property type="project" value="InterPro"/>
</dbReference>
<reference evidence="4" key="1">
    <citation type="submission" date="2025-08" db="UniProtKB">
        <authorList>
            <consortium name="RefSeq"/>
        </authorList>
    </citation>
    <scope>IDENTIFICATION</scope>
    <source>
        <tissue evidence="4">Whole organism</tissue>
    </source>
</reference>
<keyword evidence="3" id="KW-1185">Reference proteome</keyword>
<evidence type="ECO:0000256" key="1">
    <source>
        <dbReference type="SAM" id="MobiDB-lite"/>
    </source>
</evidence>
<dbReference type="AlphaFoldDB" id="A0A9C6WQ53"/>
<dbReference type="CTD" id="387755"/>
<dbReference type="SMART" id="SM00185">
    <property type="entry name" value="ARM"/>
    <property type="match status" value="3"/>
</dbReference>
<dbReference type="GO" id="GO:0009786">
    <property type="term" value="P:regulation of asymmetric cell division"/>
    <property type="evidence" value="ECO:0007669"/>
    <property type="project" value="TreeGrafter"/>
</dbReference>
<dbReference type="GO" id="GO:0045176">
    <property type="term" value="P:apical protein localization"/>
    <property type="evidence" value="ECO:0007669"/>
    <property type="project" value="TreeGrafter"/>
</dbReference>
<dbReference type="InterPro" id="IPR016024">
    <property type="entry name" value="ARM-type_fold"/>
</dbReference>
<evidence type="ECO:0000313" key="4">
    <source>
        <dbReference type="RefSeq" id="XP_052124232.1"/>
    </source>
</evidence>
<name>A0A9C6WQ53_FRAOC</name>